<evidence type="ECO:0008006" key="3">
    <source>
        <dbReference type="Google" id="ProtNLM"/>
    </source>
</evidence>
<name>A0A368GJ10_ANCCA</name>
<accession>A0A368GJ10</accession>
<dbReference type="EMBL" id="JOJR01000177">
    <property type="protein sequence ID" value="RCN42837.1"/>
    <property type="molecule type" value="Genomic_DNA"/>
</dbReference>
<sequence>MDSFVLLLQQVEAWDNYMPNKVKEMASKAVRTFVAEGSLAAEEDMLRLYRILAKHSKRMGATVVLEKLEETGRFKNSLKFHLLWAETYAKDGDSTNFSRVFRTAQSRLPHLSTFELEAGFRDIVDQYLPSCDIFNDEEETMAVFNVKKSIDPKAKRNRRRSSLAVIEARAKDTLKSTEAPRTASFGPNSTSPLLLCIS</sequence>
<dbReference type="Proteomes" id="UP000252519">
    <property type="component" value="Unassembled WGS sequence"/>
</dbReference>
<reference evidence="1 2" key="1">
    <citation type="submission" date="2014-10" db="EMBL/GenBank/DDBJ databases">
        <title>Draft genome of the hookworm Ancylostoma caninum.</title>
        <authorList>
            <person name="Mitreva M."/>
        </authorList>
    </citation>
    <scope>NUCLEOTIDE SEQUENCE [LARGE SCALE GENOMIC DNA]</scope>
    <source>
        <strain evidence="1 2">Baltimore</strain>
    </source>
</reference>
<comment type="caution">
    <text evidence="1">The sequence shown here is derived from an EMBL/GenBank/DDBJ whole genome shotgun (WGS) entry which is preliminary data.</text>
</comment>
<keyword evidence="2" id="KW-1185">Reference proteome</keyword>
<dbReference type="AlphaFoldDB" id="A0A368GJ10"/>
<evidence type="ECO:0000313" key="2">
    <source>
        <dbReference type="Proteomes" id="UP000252519"/>
    </source>
</evidence>
<gene>
    <name evidence="1" type="ORF">ANCCAN_11173</name>
</gene>
<protein>
    <recommendedName>
        <fullName evidence="3">BUB1 N-terminal domain-containing protein</fullName>
    </recommendedName>
</protein>
<organism evidence="1 2">
    <name type="scientific">Ancylostoma caninum</name>
    <name type="common">Dog hookworm</name>
    <dbReference type="NCBI Taxonomy" id="29170"/>
    <lineage>
        <taxon>Eukaryota</taxon>
        <taxon>Metazoa</taxon>
        <taxon>Ecdysozoa</taxon>
        <taxon>Nematoda</taxon>
        <taxon>Chromadorea</taxon>
        <taxon>Rhabditida</taxon>
        <taxon>Rhabditina</taxon>
        <taxon>Rhabditomorpha</taxon>
        <taxon>Strongyloidea</taxon>
        <taxon>Ancylostomatidae</taxon>
        <taxon>Ancylostomatinae</taxon>
        <taxon>Ancylostoma</taxon>
    </lineage>
</organism>
<dbReference type="STRING" id="29170.A0A368GJ10"/>
<dbReference type="OrthoDB" id="248495at2759"/>
<proteinExistence type="predicted"/>
<evidence type="ECO:0000313" key="1">
    <source>
        <dbReference type="EMBL" id="RCN42837.1"/>
    </source>
</evidence>